<dbReference type="AlphaFoldDB" id="A0A6L3B2M5"/>
<accession>A0A6L3B2M5</accession>
<protein>
    <submittedName>
        <fullName evidence="1">Uncharacterized protein</fullName>
    </submittedName>
</protein>
<organism evidence="1 2">
    <name type="scientific">Azospirillum brasilense</name>
    <dbReference type="NCBI Taxonomy" id="192"/>
    <lineage>
        <taxon>Bacteria</taxon>
        <taxon>Pseudomonadati</taxon>
        <taxon>Pseudomonadota</taxon>
        <taxon>Alphaproteobacteria</taxon>
        <taxon>Rhodospirillales</taxon>
        <taxon>Azospirillaceae</taxon>
        <taxon>Azospirillum</taxon>
    </lineage>
</organism>
<evidence type="ECO:0000313" key="2">
    <source>
        <dbReference type="Proteomes" id="UP000476837"/>
    </source>
</evidence>
<gene>
    <name evidence="1" type="ORF">DS837_10845</name>
</gene>
<dbReference type="EMBL" id="QOKV01000005">
    <property type="protein sequence ID" value="KAA0686187.1"/>
    <property type="molecule type" value="Genomic_DNA"/>
</dbReference>
<comment type="caution">
    <text evidence="1">The sequence shown here is derived from an EMBL/GenBank/DDBJ whole genome shotgun (WGS) entry which is preliminary data.</text>
</comment>
<name>A0A6L3B2M5_AZOBR</name>
<proteinExistence type="predicted"/>
<dbReference type="Proteomes" id="UP000476837">
    <property type="component" value="Unassembled WGS sequence"/>
</dbReference>
<reference evidence="1 2" key="1">
    <citation type="submission" date="2018-07" db="EMBL/GenBank/DDBJ databases">
        <title>Genome sequence of Roseomonas fauriae ATCC 49958.</title>
        <authorList>
            <person name="Sant'Anna F.H."/>
            <person name="Baldani J.I."/>
            <person name="Zilli J.E."/>
            <person name="Reis V.M."/>
            <person name="Hartmann A."/>
            <person name="Cruz L."/>
            <person name="de Souza E.M."/>
            <person name="de Oliveira Pedrosa F."/>
            <person name="Passaglia L.M.P."/>
        </authorList>
    </citation>
    <scope>NUCLEOTIDE SEQUENCE [LARGE SCALE GENOMIC DNA]</scope>
    <source>
        <strain evidence="1 2">ATCC 49958</strain>
    </source>
</reference>
<sequence length="140" mass="14552">MPSGGAPVLGDGSVSWGGKTTSVALTNCLSWANSLVCIAPCEIVRFVGAPGEVRAQGLLAGRQSRRRHQPGHHRVQPLLGVRVAAALNLAPTAVPPCAVAPAVQADAEPEPPLVPPANEKLAAARHWLRAMRELSHSVSL</sequence>
<evidence type="ECO:0000313" key="1">
    <source>
        <dbReference type="EMBL" id="KAA0686187.1"/>
    </source>
</evidence>